<evidence type="ECO:0000256" key="1">
    <source>
        <dbReference type="ARBA" id="ARBA00006066"/>
    </source>
</evidence>
<feature type="transmembrane region" description="Helical" evidence="3">
    <location>
        <begin position="43"/>
        <end position="70"/>
    </location>
</feature>
<dbReference type="AlphaFoldDB" id="A0A815KKX1"/>
<dbReference type="InterPro" id="IPR024078">
    <property type="entry name" value="LmbE-like_dom_sf"/>
</dbReference>
<keyword evidence="3" id="KW-0812">Transmembrane</keyword>
<feature type="transmembrane region" description="Helical" evidence="3">
    <location>
        <begin position="332"/>
        <end position="359"/>
    </location>
</feature>
<protein>
    <recommendedName>
        <fullName evidence="2">N-acetylglucosaminylphosphatidylinositol deacetylase</fullName>
        <ecNumber evidence="2">3.5.1.89</ecNumber>
    </recommendedName>
</protein>
<feature type="transmembrane region" description="Helical" evidence="3">
    <location>
        <begin position="422"/>
        <end position="442"/>
    </location>
</feature>
<evidence type="ECO:0000313" key="4">
    <source>
        <dbReference type="EMBL" id="CAF1394684.1"/>
    </source>
</evidence>
<evidence type="ECO:0000313" key="5">
    <source>
        <dbReference type="Proteomes" id="UP000663828"/>
    </source>
</evidence>
<organism evidence="4 5">
    <name type="scientific">Adineta ricciae</name>
    <name type="common">Rotifer</name>
    <dbReference type="NCBI Taxonomy" id="249248"/>
    <lineage>
        <taxon>Eukaryota</taxon>
        <taxon>Metazoa</taxon>
        <taxon>Spiralia</taxon>
        <taxon>Gnathifera</taxon>
        <taxon>Rotifera</taxon>
        <taxon>Eurotatoria</taxon>
        <taxon>Bdelloidea</taxon>
        <taxon>Adinetida</taxon>
        <taxon>Adinetidae</taxon>
        <taxon>Adineta</taxon>
    </lineage>
</organism>
<proteinExistence type="inferred from homology"/>
<dbReference type="PANTHER" id="PTHR12993">
    <property type="entry name" value="N-ACETYLGLUCOSAMINYL-PHOSPHATIDYLINOSITOL DE-N-ACETYLASE-RELATED"/>
    <property type="match status" value="1"/>
</dbReference>
<evidence type="ECO:0000256" key="3">
    <source>
        <dbReference type="SAM" id="Phobius"/>
    </source>
</evidence>
<reference evidence="4" key="1">
    <citation type="submission" date="2021-02" db="EMBL/GenBank/DDBJ databases">
        <authorList>
            <person name="Nowell W R."/>
        </authorList>
    </citation>
    <scope>NUCLEOTIDE SEQUENCE</scope>
</reference>
<keyword evidence="3" id="KW-0472">Membrane</keyword>
<dbReference type="Gene3D" id="3.40.50.10320">
    <property type="entry name" value="LmbE-like"/>
    <property type="match status" value="1"/>
</dbReference>
<dbReference type="Proteomes" id="UP000663828">
    <property type="component" value="Unassembled WGS sequence"/>
</dbReference>
<dbReference type="InterPro" id="IPR029044">
    <property type="entry name" value="Nucleotide-diphossugar_trans"/>
</dbReference>
<keyword evidence="3" id="KW-1133">Transmembrane helix</keyword>
<dbReference type="Pfam" id="PF04488">
    <property type="entry name" value="Gly_transf_sug"/>
    <property type="match status" value="1"/>
</dbReference>
<dbReference type="EMBL" id="CAJNOR010003255">
    <property type="protein sequence ID" value="CAF1394684.1"/>
    <property type="molecule type" value="Genomic_DNA"/>
</dbReference>
<dbReference type="SUPFAM" id="SSF53448">
    <property type="entry name" value="Nucleotide-diphospho-sugar transferases"/>
    <property type="match status" value="1"/>
</dbReference>
<sequence>MEYDNEKATFLSDNNSTKKYRNGFERCVSNASKRLKLSCGKTVILRILFCLFILFIILFRGYILCLLGFLNCYMTWPFSSPLHVKIDLLNLSNEPKGREYIPRRMHHILLGPLSKAPPQSWVAARNSCIELHSKFEEHYYWTDENGVEFLRKNYPWFVKTWQSYKTNVQKADALRYFVLHHYGGIFLDMDLYCLHKLDGLFNYLDNRVSPEEHIFLAVKAFPVGISNGFMITTRRHPLFQRVIENLELYNRNFLLPHATIIISTGPMCISIQIQLHRSLWNSILVLDGKENMIGGKTNTPLFKHLGSGSWHKADDMFFKNIPMNIQHQNQTFSISIIVFISFIFVDHSIGCFDITNILFLSSPDEEMKFIGMMKNLSRNIKYRRDKKDEEDSVNLVDSSDDNARESTMIISRLTRRIPYLMIIRYTILIPLVMYFLIILTPIKTLQAFIPMEIQTSKNFLVVVAHPDDECLFFSPTIIGLVSRGKIGHILVFSKGNSLGLGPIREKELNGSCQKLNVDLSRCFSLNLTDLQDDPHRWWPKGNISEIVEQFVKRFDIDLLITFDRGGISGHLNHKSVALGIEYYLQNFDRTPLAYRLSTVASPFEYSSIIDLFRTLIKFLPRLLRSVFSTLLPFLFSPPNDQRALFVSSPFGYYQGLQAFHQHRSQMLWYRHIYTTLSRHMFINDLTKVPRK</sequence>
<dbReference type="Pfam" id="PF02585">
    <property type="entry name" value="PIG-L"/>
    <property type="match status" value="1"/>
</dbReference>
<comment type="similarity">
    <text evidence="1">Belongs to the PIGL family.</text>
</comment>
<accession>A0A815KKX1</accession>
<evidence type="ECO:0000256" key="2">
    <source>
        <dbReference type="ARBA" id="ARBA00012176"/>
    </source>
</evidence>
<keyword evidence="5" id="KW-1185">Reference proteome</keyword>
<dbReference type="InterPro" id="IPR007577">
    <property type="entry name" value="GlycoTrfase_DXD_sugar-bd_CS"/>
</dbReference>
<dbReference type="GO" id="GO:0000225">
    <property type="term" value="F:N-acetylglucosaminylphosphatidylinositol deacetylase activity"/>
    <property type="evidence" value="ECO:0007669"/>
    <property type="project" value="UniProtKB-EC"/>
</dbReference>
<dbReference type="Gene3D" id="3.90.550.20">
    <property type="match status" value="1"/>
</dbReference>
<dbReference type="InterPro" id="IPR003737">
    <property type="entry name" value="GlcNAc_PI_deacetylase-related"/>
</dbReference>
<dbReference type="SUPFAM" id="SSF102588">
    <property type="entry name" value="LmbE-like"/>
    <property type="match status" value="1"/>
</dbReference>
<dbReference type="GO" id="GO:0005783">
    <property type="term" value="C:endoplasmic reticulum"/>
    <property type="evidence" value="ECO:0007669"/>
    <property type="project" value="TreeGrafter"/>
</dbReference>
<dbReference type="PANTHER" id="PTHR12993:SF11">
    <property type="entry name" value="N-ACETYLGLUCOSAMINYL-PHOSPHATIDYLINOSITOL DE-N-ACETYLASE"/>
    <property type="match status" value="1"/>
</dbReference>
<name>A0A815KKX1_ADIRI</name>
<comment type="caution">
    <text evidence="4">The sequence shown here is derived from an EMBL/GenBank/DDBJ whole genome shotgun (WGS) entry which is preliminary data.</text>
</comment>
<gene>
    <name evidence="4" type="ORF">XAT740_LOCUS33802</name>
</gene>
<dbReference type="EC" id="3.5.1.89" evidence="2"/>